<evidence type="ECO:0000313" key="3">
    <source>
        <dbReference type="Proteomes" id="UP000294947"/>
    </source>
</evidence>
<dbReference type="EMBL" id="SMKW01000016">
    <property type="protein sequence ID" value="TDD51371.1"/>
    <property type="molecule type" value="Genomic_DNA"/>
</dbReference>
<organism evidence="2 3">
    <name type="scientific">Saccharopolyspora elongata</name>
    <dbReference type="NCBI Taxonomy" id="2530387"/>
    <lineage>
        <taxon>Bacteria</taxon>
        <taxon>Bacillati</taxon>
        <taxon>Actinomycetota</taxon>
        <taxon>Actinomycetes</taxon>
        <taxon>Pseudonocardiales</taxon>
        <taxon>Pseudonocardiaceae</taxon>
        <taxon>Saccharopolyspora</taxon>
    </lineage>
</organism>
<sequence length="262" mass="28145">MSDTSNPELDHFVRGRGPGLLLAHGAGSDIQDSFGPLIERLAEEHTVVAPDFPGSGNTPRARTPLTVDGLADALVRSADRAGLSTFAVLGFSTGSPVAVRIASRYPDRVRALVLSAGFAYPNPQLRLAVRIWRELGRVADQRTLASYLAMVVFGRCWLDERTEYEIAELVAEFAENLPPGMDDHLDLLERIDVRADLAEISAPTLVISAAEDKLISAANARELQAGIAGAQAAELPCGHAMAAESPAEWATAITDFLREHPR</sequence>
<proteinExistence type="predicted"/>
<feature type="domain" description="AB hydrolase-1" evidence="1">
    <location>
        <begin position="20"/>
        <end position="251"/>
    </location>
</feature>
<dbReference type="InterPro" id="IPR000073">
    <property type="entry name" value="AB_hydrolase_1"/>
</dbReference>
<name>A0A4R4Z0G0_9PSEU</name>
<gene>
    <name evidence="2" type="ORF">E1288_14400</name>
</gene>
<dbReference type="InterPro" id="IPR029058">
    <property type="entry name" value="AB_hydrolase_fold"/>
</dbReference>
<keyword evidence="3" id="KW-1185">Reference proteome</keyword>
<dbReference type="PANTHER" id="PTHR43798:SF5">
    <property type="entry name" value="MONOACYLGLYCEROL LIPASE ABHD6"/>
    <property type="match status" value="1"/>
</dbReference>
<dbReference type="Pfam" id="PF12697">
    <property type="entry name" value="Abhydrolase_6"/>
    <property type="match status" value="1"/>
</dbReference>
<accession>A0A4R4Z0G0</accession>
<dbReference type="PANTHER" id="PTHR43798">
    <property type="entry name" value="MONOACYLGLYCEROL LIPASE"/>
    <property type="match status" value="1"/>
</dbReference>
<dbReference type="Gene3D" id="3.40.50.1820">
    <property type="entry name" value="alpha/beta hydrolase"/>
    <property type="match status" value="1"/>
</dbReference>
<dbReference type="Proteomes" id="UP000294947">
    <property type="component" value="Unassembled WGS sequence"/>
</dbReference>
<dbReference type="RefSeq" id="WP_132485203.1">
    <property type="nucleotide sequence ID" value="NZ_SMKW01000016.1"/>
</dbReference>
<dbReference type="AlphaFoldDB" id="A0A4R4Z0G0"/>
<dbReference type="GO" id="GO:0016020">
    <property type="term" value="C:membrane"/>
    <property type="evidence" value="ECO:0007669"/>
    <property type="project" value="TreeGrafter"/>
</dbReference>
<dbReference type="OrthoDB" id="4944883at2"/>
<protein>
    <submittedName>
        <fullName evidence="2">Alpha/beta hydrolase</fullName>
    </submittedName>
</protein>
<dbReference type="GO" id="GO:0047372">
    <property type="term" value="F:monoacylglycerol lipase activity"/>
    <property type="evidence" value="ECO:0007669"/>
    <property type="project" value="TreeGrafter"/>
</dbReference>
<dbReference type="InterPro" id="IPR050266">
    <property type="entry name" value="AB_hydrolase_sf"/>
</dbReference>
<reference evidence="2 3" key="1">
    <citation type="submission" date="2019-03" db="EMBL/GenBank/DDBJ databases">
        <title>Draft genome sequences of novel Actinobacteria.</title>
        <authorList>
            <person name="Sahin N."/>
            <person name="Ay H."/>
            <person name="Saygin H."/>
        </authorList>
    </citation>
    <scope>NUCLEOTIDE SEQUENCE [LARGE SCALE GENOMIC DNA]</scope>
    <source>
        <strain evidence="2 3">7K502</strain>
    </source>
</reference>
<dbReference type="PRINTS" id="PR00111">
    <property type="entry name" value="ABHYDROLASE"/>
</dbReference>
<dbReference type="GO" id="GO:0046464">
    <property type="term" value="P:acylglycerol catabolic process"/>
    <property type="evidence" value="ECO:0007669"/>
    <property type="project" value="TreeGrafter"/>
</dbReference>
<dbReference type="SUPFAM" id="SSF53474">
    <property type="entry name" value="alpha/beta-Hydrolases"/>
    <property type="match status" value="1"/>
</dbReference>
<comment type="caution">
    <text evidence="2">The sequence shown here is derived from an EMBL/GenBank/DDBJ whole genome shotgun (WGS) entry which is preliminary data.</text>
</comment>
<evidence type="ECO:0000313" key="2">
    <source>
        <dbReference type="EMBL" id="TDD51371.1"/>
    </source>
</evidence>
<evidence type="ECO:0000259" key="1">
    <source>
        <dbReference type="Pfam" id="PF12697"/>
    </source>
</evidence>
<keyword evidence="2" id="KW-0378">Hydrolase</keyword>